<dbReference type="Gene3D" id="3.40.50.1820">
    <property type="entry name" value="alpha/beta hydrolase"/>
    <property type="match status" value="1"/>
</dbReference>
<accession>A0A1M4SG23</accession>
<proteinExistence type="predicted"/>
<dbReference type="Proteomes" id="UP000184295">
    <property type="component" value="Unassembled WGS sequence"/>
</dbReference>
<organism evidence="2 3">
    <name type="scientific">Ferrithrix thermotolerans DSM 19514</name>
    <dbReference type="NCBI Taxonomy" id="1121881"/>
    <lineage>
        <taxon>Bacteria</taxon>
        <taxon>Bacillati</taxon>
        <taxon>Actinomycetota</taxon>
        <taxon>Acidimicrobiia</taxon>
        <taxon>Acidimicrobiales</taxon>
        <taxon>Acidimicrobiaceae</taxon>
        <taxon>Ferrithrix</taxon>
    </lineage>
</organism>
<dbReference type="PANTHER" id="PTHR43798">
    <property type="entry name" value="MONOACYLGLYCEROL LIPASE"/>
    <property type="match status" value="1"/>
</dbReference>
<dbReference type="SUPFAM" id="SSF53474">
    <property type="entry name" value="alpha/beta-Hydrolases"/>
    <property type="match status" value="1"/>
</dbReference>
<keyword evidence="3" id="KW-1185">Reference proteome</keyword>
<dbReference type="InterPro" id="IPR000073">
    <property type="entry name" value="AB_hydrolase_1"/>
</dbReference>
<dbReference type="GO" id="GO:0016020">
    <property type="term" value="C:membrane"/>
    <property type="evidence" value="ECO:0007669"/>
    <property type="project" value="TreeGrafter"/>
</dbReference>
<dbReference type="AlphaFoldDB" id="A0A1M4SG23"/>
<dbReference type="InterPro" id="IPR029058">
    <property type="entry name" value="AB_hydrolase_fold"/>
</dbReference>
<dbReference type="RefSeq" id="WP_072787964.1">
    <property type="nucleotide sequence ID" value="NZ_FQUL01000002.1"/>
</dbReference>
<dbReference type="EMBL" id="FQUL01000002">
    <property type="protein sequence ID" value="SHE31098.1"/>
    <property type="molecule type" value="Genomic_DNA"/>
</dbReference>
<dbReference type="Pfam" id="PF12697">
    <property type="entry name" value="Abhydrolase_6"/>
    <property type="match status" value="1"/>
</dbReference>
<reference evidence="3" key="1">
    <citation type="submission" date="2016-11" db="EMBL/GenBank/DDBJ databases">
        <authorList>
            <person name="Varghese N."/>
            <person name="Submissions S."/>
        </authorList>
    </citation>
    <scope>NUCLEOTIDE SEQUENCE [LARGE SCALE GENOMIC DNA]</scope>
    <source>
        <strain evidence="3">DSM 19514</strain>
    </source>
</reference>
<evidence type="ECO:0000313" key="3">
    <source>
        <dbReference type="Proteomes" id="UP000184295"/>
    </source>
</evidence>
<sequence>MPPDRIRGDQSSQWLIDTLPSSGIYKGVVVFVHGQPGSKESWSRVLLRLARFPYRYIVFDRPGWGDNSIDSMSISGNAYYLLEILKSLPRGSKIYLVGHSLGAAVATVAASMISETLPRVLAVSPALNGDALMALDSAIALPIVGSAVAKVSLELLRRKTGYSHWGASSASSFSLEQRWLLRELPMLGPAVLDVGDRLSVLYATNDRVVPFRSIVALSKTLPKAPMTLCISGGHNLPATRPSLVAHFIAKSVTKELLT</sequence>
<gene>
    <name evidence="2" type="ORF">SAMN02745225_00262</name>
</gene>
<protein>
    <submittedName>
        <fullName evidence="2">Pimeloyl-ACP methyl ester carboxylesterase</fullName>
    </submittedName>
</protein>
<dbReference type="GO" id="GO:0003824">
    <property type="term" value="F:catalytic activity"/>
    <property type="evidence" value="ECO:0007669"/>
    <property type="project" value="UniProtKB-ARBA"/>
</dbReference>
<evidence type="ECO:0000313" key="2">
    <source>
        <dbReference type="EMBL" id="SHE31098.1"/>
    </source>
</evidence>
<dbReference type="InterPro" id="IPR050266">
    <property type="entry name" value="AB_hydrolase_sf"/>
</dbReference>
<dbReference type="PANTHER" id="PTHR43798:SF33">
    <property type="entry name" value="HYDROLASE, PUTATIVE (AFU_ORTHOLOGUE AFUA_2G14860)-RELATED"/>
    <property type="match status" value="1"/>
</dbReference>
<name>A0A1M4SG23_9ACTN</name>
<dbReference type="STRING" id="1121881.SAMN02745225_00262"/>
<feature type="domain" description="AB hydrolase-1" evidence="1">
    <location>
        <begin position="29"/>
        <end position="245"/>
    </location>
</feature>
<evidence type="ECO:0000259" key="1">
    <source>
        <dbReference type="Pfam" id="PF12697"/>
    </source>
</evidence>